<dbReference type="InterPro" id="IPR005828">
    <property type="entry name" value="MFS_sugar_transport-like"/>
</dbReference>
<keyword evidence="3 10" id="KW-0813">Transport</keyword>
<dbReference type="AlphaFoldDB" id="A0A4S4DZI5"/>
<keyword evidence="6" id="KW-0769">Symport</keyword>
<feature type="transmembrane region" description="Helical" evidence="11">
    <location>
        <begin position="166"/>
        <end position="187"/>
    </location>
</feature>
<evidence type="ECO:0000259" key="12">
    <source>
        <dbReference type="PROSITE" id="PS50850"/>
    </source>
</evidence>
<keyword evidence="5 11" id="KW-0812">Transmembrane</keyword>
<evidence type="ECO:0000256" key="4">
    <source>
        <dbReference type="ARBA" id="ARBA00022597"/>
    </source>
</evidence>
<gene>
    <name evidence="13" type="ORF">TEA_019979</name>
</gene>
<dbReference type="Proteomes" id="UP000306102">
    <property type="component" value="Unassembled WGS sequence"/>
</dbReference>
<dbReference type="Gene3D" id="1.20.1250.20">
    <property type="entry name" value="MFS general substrate transporter like domains"/>
    <property type="match status" value="1"/>
</dbReference>
<feature type="transmembrane region" description="Helical" evidence="11">
    <location>
        <begin position="379"/>
        <end position="400"/>
    </location>
</feature>
<evidence type="ECO:0000256" key="1">
    <source>
        <dbReference type="ARBA" id="ARBA00004141"/>
    </source>
</evidence>
<comment type="caution">
    <text evidence="13">The sequence shown here is derived from an EMBL/GenBank/DDBJ whole genome shotgun (WGS) entry which is preliminary data.</text>
</comment>
<keyword evidence="4" id="KW-0762">Sugar transport</keyword>
<feature type="transmembrane region" description="Helical" evidence="11">
    <location>
        <begin position="111"/>
        <end position="128"/>
    </location>
</feature>
<accession>A0A4S4DZI5</accession>
<feature type="transmembrane region" description="Helical" evidence="11">
    <location>
        <begin position="313"/>
        <end position="335"/>
    </location>
</feature>
<dbReference type="InterPro" id="IPR005829">
    <property type="entry name" value="Sugar_transporter_CS"/>
</dbReference>
<dbReference type="GO" id="GO:0015293">
    <property type="term" value="F:symporter activity"/>
    <property type="evidence" value="ECO:0007669"/>
    <property type="project" value="UniProtKB-KW"/>
</dbReference>
<feature type="transmembrane region" description="Helical" evidence="11">
    <location>
        <begin position="199"/>
        <end position="220"/>
    </location>
</feature>
<dbReference type="InterPro" id="IPR045262">
    <property type="entry name" value="STP/PLT_plant"/>
</dbReference>
<evidence type="ECO:0000313" key="14">
    <source>
        <dbReference type="Proteomes" id="UP000306102"/>
    </source>
</evidence>
<dbReference type="PANTHER" id="PTHR23500:SF567">
    <property type="entry name" value="SUGAR TRANSPORT PROTEIN 12-LIKE"/>
    <property type="match status" value="1"/>
</dbReference>
<dbReference type="PANTHER" id="PTHR23500">
    <property type="entry name" value="SOLUTE CARRIER FAMILY 2, FACILITATED GLUCOSE TRANSPORTER"/>
    <property type="match status" value="1"/>
</dbReference>
<keyword evidence="8 11" id="KW-0472">Membrane</keyword>
<evidence type="ECO:0000313" key="13">
    <source>
        <dbReference type="EMBL" id="THG08315.1"/>
    </source>
</evidence>
<organism evidence="13 14">
    <name type="scientific">Camellia sinensis var. sinensis</name>
    <name type="common">China tea</name>
    <dbReference type="NCBI Taxonomy" id="542762"/>
    <lineage>
        <taxon>Eukaryota</taxon>
        <taxon>Viridiplantae</taxon>
        <taxon>Streptophyta</taxon>
        <taxon>Embryophyta</taxon>
        <taxon>Tracheophyta</taxon>
        <taxon>Spermatophyta</taxon>
        <taxon>Magnoliopsida</taxon>
        <taxon>eudicotyledons</taxon>
        <taxon>Gunneridae</taxon>
        <taxon>Pentapetalae</taxon>
        <taxon>asterids</taxon>
        <taxon>Ericales</taxon>
        <taxon>Theaceae</taxon>
        <taxon>Camellia</taxon>
    </lineage>
</organism>
<evidence type="ECO:0000256" key="11">
    <source>
        <dbReference type="SAM" id="Phobius"/>
    </source>
</evidence>
<dbReference type="CDD" id="cd17361">
    <property type="entry name" value="MFS_STP"/>
    <property type="match status" value="1"/>
</dbReference>
<protein>
    <recommendedName>
        <fullName evidence="12">Major facilitator superfamily (MFS) profile domain-containing protein</fullName>
    </recommendedName>
</protein>
<dbReference type="SUPFAM" id="SSF103473">
    <property type="entry name" value="MFS general substrate transporter"/>
    <property type="match status" value="1"/>
</dbReference>
<feature type="transmembrane region" description="Helical" evidence="11">
    <location>
        <begin position="48"/>
        <end position="68"/>
    </location>
</feature>
<feature type="transmembrane region" description="Helical" evidence="11">
    <location>
        <begin position="232"/>
        <end position="251"/>
    </location>
</feature>
<dbReference type="InterPro" id="IPR003663">
    <property type="entry name" value="Sugar/inositol_transpt"/>
</dbReference>
<feature type="transmembrane region" description="Helical" evidence="11">
    <location>
        <begin position="412"/>
        <end position="435"/>
    </location>
</feature>
<feature type="transmembrane region" description="Helical" evidence="11">
    <location>
        <begin position="347"/>
        <end position="367"/>
    </location>
</feature>
<keyword evidence="7 11" id="KW-1133">Transmembrane helix</keyword>
<dbReference type="PROSITE" id="PS00217">
    <property type="entry name" value="SUGAR_TRANSPORT_2"/>
    <property type="match status" value="1"/>
</dbReference>
<dbReference type="NCBIfam" id="TIGR00879">
    <property type="entry name" value="SP"/>
    <property type="match status" value="1"/>
</dbReference>
<dbReference type="GO" id="GO:0015145">
    <property type="term" value="F:monosaccharide transmembrane transporter activity"/>
    <property type="evidence" value="ECO:0007669"/>
    <property type="project" value="InterPro"/>
</dbReference>
<sequence length="541" mass="59761">MSCSFFYFAKETITETSMISLDQVWILGIVTVGLWYRSNGVLYYPGKLTWYVLVTCVIAAMGGLIFGYDIGISGGVTSMAPFLDKFFPSVYQKEELDHSTNQYCKFNSQTLTMFTSSLYLAALIASFFASTMTKKLGRKFSMLMGGCVFCCGALLNAFAVHLAMLIIGRILLGVGVGFATQSVPLFVSEMAPHRYRGALNVCFQLFITIGILLAGLVNYFTNMIKGDLGWRISLGGAAVPAVLMIFSSLWVSETPNSLIERGHLDKAKKQLQRIRGVADVQAEFNDLVDASAASKEVEHPWRKLSMRKYRPQLCLAILIPMFQQLTGINVVMFYAPVLFKTIGFQSNASLASAMITGGVNVLATFISVFGTDRWGRKPLFLWGGGIMLVFQSAVAVLIGAKFGVTGDATNLGMLYSSILVGCICMFVSAFAFSWGPLGWLVPSEIFPLEIRSSAQSIVVAVNMLFTFLVAQVFLAALCMVKFGLFIIFAGLVLIMSLFVIFLVPETNNIPIEEMSQVWRGHWYWKKFVDDEKEIEMKNGRP</sequence>
<evidence type="ECO:0000256" key="10">
    <source>
        <dbReference type="RuleBase" id="RU003346"/>
    </source>
</evidence>
<feature type="transmembrane region" description="Helical" evidence="11">
    <location>
        <begin position="140"/>
        <end position="160"/>
    </location>
</feature>
<keyword evidence="14" id="KW-1185">Reference proteome</keyword>
<dbReference type="Pfam" id="PF00083">
    <property type="entry name" value="Sugar_tr"/>
    <property type="match status" value="1"/>
</dbReference>
<evidence type="ECO:0000256" key="6">
    <source>
        <dbReference type="ARBA" id="ARBA00022847"/>
    </source>
</evidence>
<comment type="similarity">
    <text evidence="9">Belongs to the major facilitator superfamily. Phosphate:H(+) symporter (TC 2.A.1.9) family.</text>
</comment>
<evidence type="ECO:0000256" key="9">
    <source>
        <dbReference type="ARBA" id="ARBA00044504"/>
    </source>
</evidence>
<feature type="transmembrane region" description="Helical" evidence="11">
    <location>
        <begin position="17"/>
        <end position="36"/>
    </location>
</feature>
<dbReference type="InterPro" id="IPR044778">
    <property type="entry name" value="MFS_STP/MST-like_plant"/>
</dbReference>
<dbReference type="EMBL" id="SDRB02009404">
    <property type="protein sequence ID" value="THG08315.1"/>
    <property type="molecule type" value="Genomic_DNA"/>
</dbReference>
<feature type="transmembrane region" description="Helical" evidence="11">
    <location>
        <begin position="482"/>
        <end position="503"/>
    </location>
</feature>
<feature type="transmembrane region" description="Helical" evidence="11">
    <location>
        <begin position="456"/>
        <end position="476"/>
    </location>
</feature>
<feature type="domain" description="Major facilitator superfamily (MFS) profile" evidence="12">
    <location>
        <begin position="55"/>
        <end position="507"/>
    </location>
</feature>
<dbReference type="FunFam" id="1.20.1250.20:FF:000002">
    <property type="entry name" value="Sugar transport protein 13"/>
    <property type="match status" value="1"/>
</dbReference>
<dbReference type="GO" id="GO:0016020">
    <property type="term" value="C:membrane"/>
    <property type="evidence" value="ECO:0007669"/>
    <property type="project" value="UniProtKB-SubCell"/>
</dbReference>
<dbReference type="PROSITE" id="PS50850">
    <property type="entry name" value="MFS"/>
    <property type="match status" value="1"/>
</dbReference>
<evidence type="ECO:0000256" key="5">
    <source>
        <dbReference type="ARBA" id="ARBA00022692"/>
    </source>
</evidence>
<dbReference type="STRING" id="542762.A0A4S4DZI5"/>
<reference evidence="13 14" key="1">
    <citation type="journal article" date="2018" name="Proc. Natl. Acad. Sci. U.S.A.">
        <title>Draft genome sequence of Camellia sinensis var. sinensis provides insights into the evolution of the tea genome and tea quality.</title>
        <authorList>
            <person name="Wei C."/>
            <person name="Yang H."/>
            <person name="Wang S."/>
            <person name="Zhao J."/>
            <person name="Liu C."/>
            <person name="Gao L."/>
            <person name="Xia E."/>
            <person name="Lu Y."/>
            <person name="Tai Y."/>
            <person name="She G."/>
            <person name="Sun J."/>
            <person name="Cao H."/>
            <person name="Tong W."/>
            <person name="Gao Q."/>
            <person name="Li Y."/>
            <person name="Deng W."/>
            <person name="Jiang X."/>
            <person name="Wang W."/>
            <person name="Chen Q."/>
            <person name="Zhang S."/>
            <person name="Li H."/>
            <person name="Wu J."/>
            <person name="Wang P."/>
            <person name="Li P."/>
            <person name="Shi C."/>
            <person name="Zheng F."/>
            <person name="Jian J."/>
            <person name="Huang B."/>
            <person name="Shan D."/>
            <person name="Shi M."/>
            <person name="Fang C."/>
            <person name="Yue Y."/>
            <person name="Li F."/>
            <person name="Li D."/>
            <person name="Wei S."/>
            <person name="Han B."/>
            <person name="Jiang C."/>
            <person name="Yin Y."/>
            <person name="Xia T."/>
            <person name="Zhang Z."/>
            <person name="Bennetzen J.L."/>
            <person name="Zhao S."/>
            <person name="Wan X."/>
        </authorList>
    </citation>
    <scope>NUCLEOTIDE SEQUENCE [LARGE SCALE GENOMIC DNA]</scope>
    <source>
        <strain evidence="14">cv. Shuchazao</strain>
        <tissue evidence="13">Leaf</tissue>
    </source>
</reference>
<evidence type="ECO:0000256" key="3">
    <source>
        <dbReference type="ARBA" id="ARBA00022448"/>
    </source>
</evidence>
<evidence type="ECO:0000256" key="7">
    <source>
        <dbReference type="ARBA" id="ARBA00022989"/>
    </source>
</evidence>
<evidence type="ECO:0000256" key="8">
    <source>
        <dbReference type="ARBA" id="ARBA00023136"/>
    </source>
</evidence>
<name>A0A4S4DZI5_CAMSN</name>
<evidence type="ECO:0000256" key="2">
    <source>
        <dbReference type="ARBA" id="ARBA00010992"/>
    </source>
</evidence>
<comment type="similarity">
    <text evidence="2 10">Belongs to the major facilitator superfamily. Sugar transporter (TC 2.A.1.1) family.</text>
</comment>
<proteinExistence type="inferred from homology"/>
<dbReference type="InterPro" id="IPR020846">
    <property type="entry name" value="MFS_dom"/>
</dbReference>
<dbReference type="InterPro" id="IPR036259">
    <property type="entry name" value="MFS_trans_sf"/>
</dbReference>
<comment type="subcellular location">
    <subcellularLocation>
        <location evidence="1">Membrane</location>
        <topology evidence="1">Multi-pass membrane protein</topology>
    </subcellularLocation>
</comment>
<dbReference type="PRINTS" id="PR00171">
    <property type="entry name" value="SUGRTRNSPORT"/>
</dbReference>